<dbReference type="GO" id="GO:0005524">
    <property type="term" value="F:ATP binding"/>
    <property type="evidence" value="ECO:0007669"/>
    <property type="project" value="UniProtKB-KW"/>
</dbReference>
<accession>A0A939ISL1</accession>
<feature type="binding site" evidence="22">
    <location>
        <position position="31"/>
    </location>
    <ligand>
        <name>ATP</name>
        <dbReference type="ChEBI" id="CHEBI:30616"/>
    </ligand>
</feature>
<keyword evidence="26" id="KW-1185">Reference proteome</keyword>
<comment type="caution">
    <text evidence="25">The sequence shown here is derived from an EMBL/GenBank/DDBJ whole genome shotgun (WGS) entry which is preliminary data.</text>
</comment>
<dbReference type="Proteomes" id="UP000664654">
    <property type="component" value="Unassembled WGS sequence"/>
</dbReference>
<name>A0A939ISL1_9ALTE</name>
<keyword evidence="7 24" id="KW-0997">Cell inner membrane</keyword>
<evidence type="ECO:0000256" key="24">
    <source>
        <dbReference type="RuleBase" id="RU363065"/>
    </source>
</evidence>
<dbReference type="GO" id="GO:0006654">
    <property type="term" value="P:phosphatidic acid biosynthetic process"/>
    <property type="evidence" value="ECO:0007669"/>
    <property type="project" value="InterPro"/>
</dbReference>
<protein>
    <recommendedName>
        <fullName evidence="4 24">Diacylglycerol kinase</fullName>
        <ecNumber evidence="3 24">2.7.1.107</ecNumber>
    </recommendedName>
</protein>
<feature type="binding site" evidence="22">
    <location>
        <position position="98"/>
    </location>
    <ligand>
        <name>ATP</name>
        <dbReference type="ChEBI" id="CHEBI:30616"/>
    </ligand>
</feature>
<dbReference type="InterPro" id="IPR000829">
    <property type="entry name" value="DAGK"/>
</dbReference>
<evidence type="ECO:0000256" key="3">
    <source>
        <dbReference type="ARBA" id="ARBA00012133"/>
    </source>
</evidence>
<comment type="subcellular location">
    <subcellularLocation>
        <location evidence="1 24">Cell inner membrane</location>
        <topology evidence="1 24">Multi-pass membrane protein</topology>
    </subcellularLocation>
</comment>
<keyword evidence="13 22" id="KW-0067">ATP-binding</keyword>
<evidence type="ECO:0000256" key="9">
    <source>
        <dbReference type="ARBA" id="ARBA00022692"/>
    </source>
</evidence>
<evidence type="ECO:0000256" key="8">
    <source>
        <dbReference type="ARBA" id="ARBA00022679"/>
    </source>
</evidence>
<gene>
    <name evidence="25" type="ORF">J0A66_16545</name>
</gene>
<dbReference type="EMBL" id="JAFKCV010000011">
    <property type="protein sequence ID" value="MBN7826847.1"/>
    <property type="molecule type" value="Genomic_DNA"/>
</dbReference>
<keyword evidence="9 24" id="KW-0812">Transmembrane</keyword>
<keyword evidence="11 22" id="KW-0547">Nucleotide-binding</keyword>
<dbReference type="GO" id="GO:0004143">
    <property type="term" value="F:ATP-dependent diacylglycerol kinase activity"/>
    <property type="evidence" value="ECO:0007669"/>
    <property type="project" value="UniProtKB-EC"/>
</dbReference>
<dbReference type="InterPro" id="IPR036945">
    <property type="entry name" value="DAGK_sf"/>
</dbReference>
<keyword evidence="10 23" id="KW-0479">Metal-binding</keyword>
<evidence type="ECO:0000256" key="4">
    <source>
        <dbReference type="ARBA" id="ARBA00017575"/>
    </source>
</evidence>
<evidence type="ECO:0000256" key="6">
    <source>
        <dbReference type="ARBA" id="ARBA00022516"/>
    </source>
</evidence>
<evidence type="ECO:0000256" key="7">
    <source>
        <dbReference type="ARBA" id="ARBA00022519"/>
    </source>
</evidence>
<feature type="transmembrane region" description="Helical" evidence="24">
    <location>
        <begin position="74"/>
        <end position="97"/>
    </location>
</feature>
<keyword evidence="16 24" id="KW-0443">Lipid metabolism</keyword>
<dbReference type="PROSITE" id="PS01069">
    <property type="entry name" value="DAGK_PROKAR"/>
    <property type="match status" value="1"/>
</dbReference>
<feature type="active site" description="Proton acceptor" evidence="20">
    <location>
        <position position="91"/>
    </location>
</feature>
<keyword evidence="19 24" id="KW-1208">Phospholipid metabolism</keyword>
<keyword evidence="12 24" id="KW-0418">Kinase</keyword>
<feature type="binding site" evidence="22">
    <location>
        <begin position="116"/>
        <end position="117"/>
    </location>
    <ligand>
        <name>ATP</name>
        <dbReference type="ChEBI" id="CHEBI:30616"/>
    </ligand>
</feature>
<keyword evidence="14 23" id="KW-0460">Magnesium</keyword>
<evidence type="ECO:0000256" key="10">
    <source>
        <dbReference type="ARBA" id="ARBA00022723"/>
    </source>
</evidence>
<dbReference type="GO" id="GO:0005886">
    <property type="term" value="C:plasma membrane"/>
    <property type="evidence" value="ECO:0007669"/>
    <property type="project" value="UniProtKB-SubCell"/>
</dbReference>
<reference evidence="25" key="1">
    <citation type="submission" date="2021-03" db="EMBL/GenBank/DDBJ databases">
        <title>novel species isolated from a fishpond in China.</title>
        <authorList>
            <person name="Lu H."/>
            <person name="Cai Z."/>
        </authorList>
    </citation>
    <scope>NUCLEOTIDE SEQUENCE</scope>
    <source>
        <strain evidence="25">JCM 30855</strain>
    </source>
</reference>
<evidence type="ECO:0000256" key="11">
    <source>
        <dbReference type="ARBA" id="ARBA00022741"/>
    </source>
</evidence>
<dbReference type="EC" id="2.7.1.107" evidence="3 24"/>
<feature type="binding site" evidence="21">
    <location>
        <position position="91"/>
    </location>
    <ligand>
        <name>substrate</name>
    </ligand>
</feature>
<keyword evidence="6" id="KW-0444">Lipid biosynthesis</keyword>
<dbReference type="InterPro" id="IPR033718">
    <property type="entry name" value="DAGK_prok"/>
</dbReference>
<dbReference type="RefSeq" id="WP_206574961.1">
    <property type="nucleotide sequence ID" value="NZ_JAFKCV010000011.1"/>
</dbReference>
<evidence type="ECO:0000313" key="26">
    <source>
        <dbReference type="Proteomes" id="UP000664654"/>
    </source>
</evidence>
<evidence type="ECO:0000256" key="1">
    <source>
        <dbReference type="ARBA" id="ARBA00004429"/>
    </source>
</evidence>
<evidence type="ECO:0000256" key="13">
    <source>
        <dbReference type="ARBA" id="ARBA00022840"/>
    </source>
</evidence>
<keyword evidence="8 24" id="KW-0808">Transferase</keyword>
<comment type="caution">
    <text evidence="24">Lacks conserved residue(s) required for the propagation of feature annotation.</text>
</comment>
<feature type="binding site" evidence="22">
    <location>
        <position position="50"/>
    </location>
    <ligand>
        <name>ATP</name>
        <dbReference type="ChEBI" id="CHEBI:30616"/>
    </ligand>
</feature>
<evidence type="ECO:0000256" key="18">
    <source>
        <dbReference type="ARBA" id="ARBA00023209"/>
    </source>
</evidence>
<dbReference type="GO" id="GO:0046872">
    <property type="term" value="F:metal ion binding"/>
    <property type="evidence" value="ECO:0007669"/>
    <property type="project" value="UniProtKB-KW"/>
</dbReference>
<feature type="binding site" evidence="21">
    <location>
        <position position="31"/>
    </location>
    <ligand>
        <name>substrate</name>
    </ligand>
</feature>
<evidence type="ECO:0000256" key="5">
    <source>
        <dbReference type="ARBA" id="ARBA00022475"/>
    </source>
</evidence>
<evidence type="ECO:0000256" key="15">
    <source>
        <dbReference type="ARBA" id="ARBA00022989"/>
    </source>
</evidence>
<organism evidence="25 26">
    <name type="scientific">Bowmanella dokdonensis</name>
    <dbReference type="NCBI Taxonomy" id="751969"/>
    <lineage>
        <taxon>Bacteria</taxon>
        <taxon>Pseudomonadati</taxon>
        <taxon>Pseudomonadota</taxon>
        <taxon>Gammaproteobacteria</taxon>
        <taxon>Alteromonadales</taxon>
        <taxon>Alteromonadaceae</taxon>
        <taxon>Bowmanella</taxon>
    </lineage>
</organism>
<dbReference type="Pfam" id="PF01219">
    <property type="entry name" value="DAGK_prokar"/>
    <property type="match status" value="1"/>
</dbReference>
<feature type="transmembrane region" description="Helical" evidence="24">
    <location>
        <begin position="118"/>
        <end position="143"/>
    </location>
</feature>
<keyword evidence="15 24" id="KW-1133">Transmembrane helix</keyword>
<comment type="cofactor">
    <cofactor evidence="23">
        <name>Mg(2+)</name>
        <dbReference type="ChEBI" id="CHEBI:18420"/>
    </cofactor>
    <text evidence="23">Mn(2+), Zn(2+), Cd(2+) and Co(2+) support activity to lesser extents.</text>
</comment>
<feature type="binding site" evidence="21">
    <location>
        <position position="120"/>
    </location>
    <ligand>
        <name>substrate</name>
    </ligand>
</feature>
<comment type="catalytic activity">
    <reaction evidence="24">
        <text>a 1,2-diacyl-sn-glycerol + ATP = a 1,2-diacyl-sn-glycero-3-phosphate + ADP + H(+)</text>
        <dbReference type="Rhea" id="RHEA:10272"/>
        <dbReference type="ChEBI" id="CHEBI:15378"/>
        <dbReference type="ChEBI" id="CHEBI:17815"/>
        <dbReference type="ChEBI" id="CHEBI:30616"/>
        <dbReference type="ChEBI" id="CHEBI:58608"/>
        <dbReference type="ChEBI" id="CHEBI:456216"/>
        <dbReference type="EC" id="2.7.1.107"/>
    </reaction>
</comment>
<feature type="binding site" evidence="23">
    <location>
        <position position="98"/>
    </location>
    <ligand>
        <name>a divalent metal cation</name>
        <dbReference type="ChEBI" id="CHEBI:60240"/>
    </ligand>
</feature>
<proteinExistence type="inferred from homology"/>
<feature type="binding site" evidence="23">
    <location>
        <position position="50"/>
    </location>
    <ligand>
        <name>a divalent metal cation</name>
        <dbReference type="ChEBI" id="CHEBI:60240"/>
    </ligand>
</feature>
<evidence type="ECO:0000256" key="14">
    <source>
        <dbReference type="ARBA" id="ARBA00022842"/>
    </source>
</evidence>
<evidence type="ECO:0000256" key="17">
    <source>
        <dbReference type="ARBA" id="ARBA00023136"/>
    </source>
</evidence>
<feature type="binding site" evidence="21">
    <location>
        <begin position="35"/>
        <end position="40"/>
    </location>
    <ligand>
        <name>substrate</name>
    </ligand>
</feature>
<evidence type="ECO:0000256" key="21">
    <source>
        <dbReference type="PIRSR" id="PIRSR600829-2"/>
    </source>
</evidence>
<keyword evidence="18" id="KW-0594">Phospholipid biosynthesis</keyword>
<comment type="function">
    <text evidence="24">Catalyzes the ATP-dependent phosphorylation of sn-l,2-diacylglycerol (DAG) to phosphatidic acid. Involved in the recycling of diacylglycerol produced as a by-product during membrane-derived oligosaccharide (MDO) biosynthesis.</text>
</comment>
<evidence type="ECO:0000256" key="23">
    <source>
        <dbReference type="PIRSR" id="PIRSR600829-4"/>
    </source>
</evidence>
<dbReference type="PANTHER" id="PTHR34299:SF1">
    <property type="entry name" value="DIACYLGLYCEROL KINASE"/>
    <property type="match status" value="1"/>
</dbReference>
<dbReference type="PANTHER" id="PTHR34299">
    <property type="entry name" value="DIACYLGLYCEROL KINASE"/>
    <property type="match status" value="1"/>
</dbReference>
<keyword evidence="17 24" id="KW-0472">Membrane</keyword>
<evidence type="ECO:0000256" key="12">
    <source>
        <dbReference type="ARBA" id="ARBA00022777"/>
    </source>
</evidence>
<evidence type="ECO:0000256" key="19">
    <source>
        <dbReference type="ARBA" id="ARBA00023264"/>
    </source>
</evidence>
<evidence type="ECO:0000256" key="2">
    <source>
        <dbReference type="ARBA" id="ARBA00005967"/>
    </source>
</evidence>
<keyword evidence="5" id="KW-1003">Cell membrane</keyword>
<dbReference type="AlphaFoldDB" id="A0A939ISL1"/>
<feature type="binding site" evidence="22">
    <location>
        <begin position="107"/>
        <end position="109"/>
    </location>
    <ligand>
        <name>ATP</name>
        <dbReference type="ChEBI" id="CHEBI:30616"/>
    </ligand>
</feature>
<dbReference type="CDD" id="cd14264">
    <property type="entry name" value="DAGK_IM"/>
    <property type="match status" value="1"/>
</dbReference>
<feature type="binding site" evidence="21">
    <location>
        <begin position="52"/>
        <end position="56"/>
    </location>
    <ligand>
        <name>substrate</name>
    </ligand>
</feature>
<evidence type="ECO:0000256" key="16">
    <source>
        <dbReference type="ARBA" id="ARBA00023098"/>
    </source>
</evidence>
<evidence type="ECO:0000256" key="20">
    <source>
        <dbReference type="PIRSR" id="PIRSR600829-1"/>
    </source>
</evidence>
<evidence type="ECO:0000313" key="25">
    <source>
        <dbReference type="EMBL" id="MBN7826847.1"/>
    </source>
</evidence>
<evidence type="ECO:0000256" key="22">
    <source>
        <dbReference type="PIRSR" id="PIRSR600829-3"/>
    </source>
</evidence>
<comment type="similarity">
    <text evidence="2 24">Belongs to the bacterial diacylglycerol kinase family.</text>
</comment>
<dbReference type="Gene3D" id="1.10.287.3610">
    <property type="match status" value="1"/>
</dbReference>
<sequence>MHSDPTCCPPGDANKVVTVTGAASKAKGLTRLLRASVNSWHGLIWLSRHEAAFRQEVVLLGGLTPVSLLLEVSVMQHLALILSLLLVVLVEIINTAIEKVVDRISTEHHPLSGLAKDLGSAAVLVAMLMALSVWVTVLVNLWLTIGE</sequence>